<dbReference type="Pfam" id="PF02545">
    <property type="entry name" value="Maf"/>
    <property type="match status" value="1"/>
</dbReference>
<evidence type="ECO:0000256" key="2">
    <source>
        <dbReference type="ARBA" id="ARBA00022801"/>
    </source>
</evidence>
<dbReference type="PANTHER" id="PTHR43213:SF5">
    <property type="entry name" value="BIFUNCTIONAL DTTP_UTP PYROPHOSPHATASE_METHYLTRANSFERASE PROTEIN-RELATED"/>
    <property type="match status" value="1"/>
</dbReference>
<feature type="site" description="Important for substrate specificity" evidence="4">
    <location>
        <position position="78"/>
    </location>
</feature>
<evidence type="ECO:0000256" key="3">
    <source>
        <dbReference type="ARBA" id="ARBA00023080"/>
    </source>
</evidence>
<dbReference type="HAMAP" id="MF_00528">
    <property type="entry name" value="Maf"/>
    <property type="match status" value="1"/>
</dbReference>
<dbReference type="RefSeq" id="WP_105982337.1">
    <property type="nucleotide sequence ID" value="NZ_MQUC01000003.1"/>
</dbReference>
<dbReference type="OrthoDB" id="9807767at2"/>
<dbReference type="EMBL" id="MQUC01000003">
    <property type="protein sequence ID" value="PRP66512.1"/>
    <property type="molecule type" value="Genomic_DNA"/>
</dbReference>
<dbReference type="Proteomes" id="UP000239532">
    <property type="component" value="Unassembled WGS sequence"/>
</dbReference>
<dbReference type="InterPro" id="IPR003697">
    <property type="entry name" value="Maf-like"/>
</dbReference>
<comment type="catalytic activity">
    <reaction evidence="4">
        <text>dTTP + H2O = dTMP + diphosphate + H(+)</text>
        <dbReference type="Rhea" id="RHEA:28534"/>
        <dbReference type="ChEBI" id="CHEBI:15377"/>
        <dbReference type="ChEBI" id="CHEBI:15378"/>
        <dbReference type="ChEBI" id="CHEBI:33019"/>
        <dbReference type="ChEBI" id="CHEBI:37568"/>
        <dbReference type="ChEBI" id="CHEBI:63528"/>
        <dbReference type="EC" id="3.6.1.9"/>
    </reaction>
</comment>
<comment type="subcellular location">
    <subcellularLocation>
        <location evidence="4">Cytoplasm</location>
    </subcellularLocation>
</comment>
<dbReference type="GO" id="GO:0036221">
    <property type="term" value="F:UTP diphosphatase activity"/>
    <property type="evidence" value="ECO:0007669"/>
    <property type="project" value="RHEA"/>
</dbReference>
<dbReference type="GO" id="GO:0036218">
    <property type="term" value="F:dTTP diphosphatase activity"/>
    <property type="evidence" value="ECO:0007669"/>
    <property type="project" value="RHEA"/>
</dbReference>
<comment type="function">
    <text evidence="4">Nucleoside triphosphate pyrophosphatase that hydrolyzes dTTP and UTP. May have a dual role in cell division arrest and in preventing the incorporation of modified nucleotides into cellular nucleic acids.</text>
</comment>
<accession>A0A2S9WSQ8</accession>
<evidence type="ECO:0000313" key="6">
    <source>
        <dbReference type="Proteomes" id="UP000239532"/>
    </source>
</evidence>
<comment type="catalytic activity">
    <reaction evidence="4">
        <text>UTP + H2O = UMP + diphosphate + H(+)</text>
        <dbReference type="Rhea" id="RHEA:29395"/>
        <dbReference type="ChEBI" id="CHEBI:15377"/>
        <dbReference type="ChEBI" id="CHEBI:15378"/>
        <dbReference type="ChEBI" id="CHEBI:33019"/>
        <dbReference type="ChEBI" id="CHEBI:46398"/>
        <dbReference type="ChEBI" id="CHEBI:57865"/>
        <dbReference type="EC" id="3.6.1.9"/>
    </reaction>
</comment>
<reference evidence="5 6" key="1">
    <citation type="submission" date="2016-11" db="EMBL/GenBank/DDBJ databases">
        <title>Trade-off between light-utilization and light-protection in marine flavobacteria.</title>
        <authorList>
            <person name="Kumagai Y."/>
        </authorList>
    </citation>
    <scope>NUCLEOTIDE SEQUENCE [LARGE SCALE GENOMIC DNA]</scope>
    <source>
        <strain evidence="5 6">JCM 17109</strain>
    </source>
</reference>
<dbReference type="GO" id="GO:0005737">
    <property type="term" value="C:cytoplasm"/>
    <property type="evidence" value="ECO:0007669"/>
    <property type="project" value="UniProtKB-SubCell"/>
</dbReference>
<keyword evidence="3 4" id="KW-0546">Nucleotide metabolism</keyword>
<organism evidence="5 6">
    <name type="scientific">Nonlabens agnitus</name>
    <dbReference type="NCBI Taxonomy" id="870484"/>
    <lineage>
        <taxon>Bacteria</taxon>
        <taxon>Pseudomonadati</taxon>
        <taxon>Bacteroidota</taxon>
        <taxon>Flavobacteriia</taxon>
        <taxon>Flavobacteriales</taxon>
        <taxon>Flavobacteriaceae</taxon>
        <taxon>Nonlabens</taxon>
    </lineage>
</organism>
<protein>
    <recommendedName>
        <fullName evidence="4">dTTP/UTP pyrophosphatase</fullName>
        <shortName evidence="4">dTTPase/UTPase</shortName>
        <ecNumber evidence="4">3.6.1.9</ecNumber>
    </recommendedName>
    <alternativeName>
        <fullName evidence="4">Nucleoside triphosphate pyrophosphatase</fullName>
    </alternativeName>
    <alternativeName>
        <fullName evidence="4">Nucleotide pyrophosphatase</fullName>
        <shortName evidence="4">Nucleotide PPase</shortName>
    </alternativeName>
</protein>
<comment type="similarity">
    <text evidence="4">Belongs to the Maf family. YhdE subfamily.</text>
</comment>
<comment type="cofactor">
    <cofactor evidence="1 4">
        <name>a divalent metal cation</name>
        <dbReference type="ChEBI" id="CHEBI:60240"/>
    </cofactor>
</comment>
<proteinExistence type="inferred from homology"/>
<dbReference type="Gene3D" id="3.90.950.10">
    <property type="match status" value="1"/>
</dbReference>
<evidence type="ECO:0000313" key="5">
    <source>
        <dbReference type="EMBL" id="PRP66512.1"/>
    </source>
</evidence>
<dbReference type="CDD" id="cd00555">
    <property type="entry name" value="Maf"/>
    <property type="match status" value="1"/>
</dbReference>
<keyword evidence="2 4" id="KW-0378">Hydrolase</keyword>
<keyword evidence="4" id="KW-0963">Cytoplasm</keyword>
<dbReference type="NCBIfam" id="TIGR00172">
    <property type="entry name" value="maf"/>
    <property type="match status" value="1"/>
</dbReference>
<dbReference type="GO" id="GO:0009117">
    <property type="term" value="P:nucleotide metabolic process"/>
    <property type="evidence" value="ECO:0007669"/>
    <property type="project" value="UniProtKB-KW"/>
</dbReference>
<dbReference type="PIRSF" id="PIRSF006305">
    <property type="entry name" value="Maf"/>
    <property type="match status" value="1"/>
</dbReference>
<dbReference type="SUPFAM" id="SSF52972">
    <property type="entry name" value="ITPase-like"/>
    <property type="match status" value="1"/>
</dbReference>
<keyword evidence="6" id="KW-1185">Reference proteome</keyword>
<feature type="site" description="Important for substrate specificity" evidence="4">
    <location>
        <position position="160"/>
    </location>
</feature>
<feature type="active site" description="Proton acceptor" evidence="4">
    <location>
        <position position="77"/>
    </location>
</feature>
<dbReference type="AlphaFoldDB" id="A0A2S9WSQ8"/>
<sequence length="194" mass="22298">MLQEKLQHIDIILASQSPRRQELLKGLDIDFRIETRPVDEVYEDHLKAGEISAFLATLKAKAFQNDVKENELLITSDTIVWLENEAFGKPESEQHAKEMLATMSGKMHEVYTSVTFTTSKKQDTITDCTKVYFKNLTTAEISYYVDTYQPMDRAGAYGIQDWIGYTGIEKLDGCYYNVMGLPLPKVYEWLSQNF</sequence>
<dbReference type="InterPro" id="IPR029001">
    <property type="entry name" value="ITPase-like_fam"/>
</dbReference>
<feature type="site" description="Important for substrate specificity" evidence="4">
    <location>
        <position position="19"/>
    </location>
</feature>
<gene>
    <name evidence="5" type="ORF">BST86_05080</name>
</gene>
<name>A0A2S9WSQ8_9FLAO</name>
<dbReference type="PANTHER" id="PTHR43213">
    <property type="entry name" value="BIFUNCTIONAL DTTP/UTP PYROPHOSPHATASE/METHYLTRANSFERASE PROTEIN-RELATED"/>
    <property type="match status" value="1"/>
</dbReference>
<evidence type="ECO:0000256" key="4">
    <source>
        <dbReference type="HAMAP-Rule" id="MF_00528"/>
    </source>
</evidence>
<comment type="caution">
    <text evidence="4">Lacks conserved residue(s) required for the propagation of feature annotation.</text>
</comment>
<comment type="caution">
    <text evidence="5">The sequence shown here is derived from an EMBL/GenBank/DDBJ whole genome shotgun (WGS) entry which is preliminary data.</text>
</comment>
<dbReference type="EC" id="3.6.1.9" evidence="4"/>
<evidence type="ECO:0000256" key="1">
    <source>
        <dbReference type="ARBA" id="ARBA00001968"/>
    </source>
</evidence>